<dbReference type="VEuPathDB" id="VectorBase:AALB001702"/>
<evidence type="ECO:0008006" key="3">
    <source>
        <dbReference type="Google" id="ProtNLM"/>
    </source>
</evidence>
<dbReference type="InterPro" id="IPR052384">
    <property type="entry name" value="TMTC_O-mannosyltransferase"/>
</dbReference>
<dbReference type="PANTHER" id="PTHR44216:SF3">
    <property type="entry name" value="PROTEIN O-MANNOSYL-TRANSFERASE TMTC2"/>
    <property type="match status" value="1"/>
</dbReference>
<protein>
    <recommendedName>
        <fullName evidence="3">Glycosyltransferase RgtA/B/C/D-like domain-containing protein</fullName>
    </recommendedName>
</protein>
<evidence type="ECO:0000313" key="1">
    <source>
        <dbReference type="EnsemblMetazoa" id="AALB001702-PA"/>
    </source>
</evidence>
<keyword evidence="2" id="KW-1185">Reference proteome</keyword>
<dbReference type="GO" id="GO:0000030">
    <property type="term" value="F:mannosyltransferase activity"/>
    <property type="evidence" value="ECO:0007669"/>
    <property type="project" value="TreeGrafter"/>
</dbReference>
<sequence length="192" mass="21024">MHERRRRRLGGLSLTSSVASERAILGNPDVLGSGSHWYQLLQNDFWGTPLADSGSHGSYRPLCVASFRLNYLLDGFRPLGYHLVNVLLHSLATGLVVKLARHLLPPGPTVHRRSSGPAIAGLLFAAHPIHTEAVAGIVGRADLTGCIFYLLTLLAYIRHVRWRQCGDRRHWLALAATILLAGAAILCKETAR</sequence>
<organism evidence="1 2">
    <name type="scientific">Anopheles albimanus</name>
    <name type="common">New world malaria mosquito</name>
    <dbReference type="NCBI Taxonomy" id="7167"/>
    <lineage>
        <taxon>Eukaryota</taxon>
        <taxon>Metazoa</taxon>
        <taxon>Ecdysozoa</taxon>
        <taxon>Arthropoda</taxon>
        <taxon>Hexapoda</taxon>
        <taxon>Insecta</taxon>
        <taxon>Pterygota</taxon>
        <taxon>Neoptera</taxon>
        <taxon>Endopterygota</taxon>
        <taxon>Diptera</taxon>
        <taxon>Nematocera</taxon>
        <taxon>Culicoidea</taxon>
        <taxon>Culicidae</taxon>
        <taxon>Anophelinae</taxon>
        <taxon>Anopheles</taxon>
    </lineage>
</organism>
<dbReference type="AlphaFoldDB" id="A0A182F5F9"/>
<reference evidence="1 2" key="1">
    <citation type="journal article" date="2017" name="G3 (Bethesda)">
        <title>The Physical Genome Mapping of Anopheles albimanus Corrected Scaffold Misassemblies and Identified Interarm Rearrangements in Genus Anopheles.</title>
        <authorList>
            <person name="Artemov G.N."/>
            <person name="Peery A.N."/>
            <person name="Jiang X."/>
            <person name="Tu Z."/>
            <person name="Stegniy V.N."/>
            <person name="Sharakhova M.V."/>
            <person name="Sharakhov I.V."/>
        </authorList>
    </citation>
    <scope>NUCLEOTIDE SEQUENCE [LARGE SCALE GENOMIC DNA]</scope>
    <source>
        <strain evidence="1 2">ALBI9_A</strain>
    </source>
</reference>
<dbReference type="VEuPathDB" id="VectorBase:AALB20_030947"/>
<evidence type="ECO:0000313" key="2">
    <source>
        <dbReference type="Proteomes" id="UP000069272"/>
    </source>
</evidence>
<dbReference type="GO" id="GO:0005789">
    <property type="term" value="C:endoplasmic reticulum membrane"/>
    <property type="evidence" value="ECO:0007669"/>
    <property type="project" value="TreeGrafter"/>
</dbReference>
<accession>A0A182F5F9</accession>
<dbReference type="EnsemblMetazoa" id="AALB001702-RA">
    <property type="protein sequence ID" value="AALB001702-PA"/>
    <property type="gene ID" value="AALB001702"/>
</dbReference>
<proteinExistence type="predicted"/>
<dbReference type="PANTHER" id="PTHR44216">
    <property type="entry name" value="PROTEIN O-MANNOSYL-TRANSFERASE TMTC2"/>
    <property type="match status" value="1"/>
</dbReference>
<dbReference type="Proteomes" id="UP000069272">
    <property type="component" value="Chromosome 2L"/>
</dbReference>
<dbReference type="GO" id="GO:0035269">
    <property type="term" value="P:protein O-linked glycosylation via mannose"/>
    <property type="evidence" value="ECO:0007669"/>
    <property type="project" value="TreeGrafter"/>
</dbReference>
<dbReference type="STRING" id="7167.A0A182F5F9"/>
<reference evidence="1" key="2">
    <citation type="submission" date="2022-08" db="UniProtKB">
        <authorList>
            <consortium name="EnsemblMetazoa"/>
        </authorList>
    </citation>
    <scope>IDENTIFICATION</scope>
    <source>
        <strain evidence="1">STECLA/ALBI9_A</strain>
    </source>
</reference>
<name>A0A182F5F9_ANOAL</name>